<organism evidence="1 2">
    <name type="scientific">Shewanella vesiculosa</name>
    <dbReference type="NCBI Taxonomy" id="518738"/>
    <lineage>
        <taxon>Bacteria</taxon>
        <taxon>Pseudomonadati</taxon>
        <taxon>Pseudomonadota</taxon>
        <taxon>Gammaproteobacteria</taxon>
        <taxon>Alteromonadales</taxon>
        <taxon>Shewanellaceae</taxon>
        <taxon>Shewanella</taxon>
    </lineage>
</organism>
<evidence type="ECO:0000313" key="2">
    <source>
        <dbReference type="Proteomes" id="UP001477278"/>
    </source>
</evidence>
<comment type="caution">
    <text evidence="1">The sequence shown here is derived from an EMBL/GenBank/DDBJ whole genome shotgun (WGS) entry which is preliminary data.</text>
</comment>
<dbReference type="NCBIfam" id="NF041770">
    <property type="entry name" value="CFI_box_CTERM"/>
    <property type="match status" value="1"/>
</dbReference>
<proteinExistence type="predicted"/>
<reference evidence="1 2" key="1">
    <citation type="submission" date="2024-05" db="EMBL/GenBank/DDBJ databases">
        <title>Genome sequencing of Marine Estuary Bacteria, Shewanella vesiculosa and S. baltica, and Pseudomonas syringae.</title>
        <authorList>
            <person name="Gurung A."/>
            <person name="Maclea K.S."/>
        </authorList>
    </citation>
    <scope>NUCLEOTIDE SEQUENCE [LARGE SCALE GENOMIC DNA]</scope>
    <source>
        <strain evidence="1 2">1A</strain>
    </source>
</reference>
<dbReference type="Proteomes" id="UP001477278">
    <property type="component" value="Unassembled WGS sequence"/>
</dbReference>
<dbReference type="RefSeq" id="WP_347691047.1">
    <property type="nucleotide sequence ID" value="NZ_JBDPZN010000022.1"/>
</dbReference>
<accession>A0ABV0FV01</accession>
<gene>
    <name evidence="1" type="ORF">ABHN84_20585</name>
</gene>
<dbReference type="InterPro" id="IPR049886">
    <property type="entry name" value="CFI_box_CTERM_dom"/>
</dbReference>
<evidence type="ECO:0000313" key="1">
    <source>
        <dbReference type="EMBL" id="MEO3684665.1"/>
    </source>
</evidence>
<dbReference type="EMBL" id="JBDPZN010000022">
    <property type="protein sequence ID" value="MEO3684665.1"/>
    <property type="molecule type" value="Genomic_DNA"/>
</dbReference>
<sequence length="181" mass="20568">MNNKSENKALVTSDILGNALANLNEEQIKNISVKAAEEALNIQKREVDRDSLEIRSRKEAEDHVDTFNELNKDGKVAHEVITKSTTATGTRTITSRSGTATAKSACFVATSAFEDFDHPTVDELRFWRDDRLKKHKAGQWFITWYYKNGESLALWLDKRPNLKPYIRNTLSAFVAVVRPKK</sequence>
<name>A0ABV0FV01_9GAMM</name>
<keyword evidence="2" id="KW-1185">Reference proteome</keyword>
<protein>
    <submittedName>
        <fullName evidence="1">CFI-box-CTERM domain-containing protein</fullName>
    </submittedName>
</protein>